<dbReference type="Gene3D" id="3.30.70.270">
    <property type="match status" value="1"/>
</dbReference>
<dbReference type="PROSITE" id="PS50173">
    <property type="entry name" value="UMUC"/>
    <property type="match status" value="1"/>
</dbReference>
<gene>
    <name evidence="7" type="ORF">SAMN06296020_10162</name>
</gene>
<dbReference type="InterPro" id="IPR036775">
    <property type="entry name" value="DNA_pol_Y-fam_lit_finger_sf"/>
</dbReference>
<dbReference type="Pfam" id="PF11799">
    <property type="entry name" value="IMS_C"/>
    <property type="match status" value="1"/>
</dbReference>
<keyword evidence="5" id="KW-0808">Transferase</keyword>
<dbReference type="InterPro" id="IPR050116">
    <property type="entry name" value="DNA_polymerase-Y"/>
</dbReference>
<dbReference type="CDD" id="cd03586">
    <property type="entry name" value="PolY_Pol_IV_kappa"/>
    <property type="match status" value="1"/>
</dbReference>
<evidence type="ECO:0000256" key="1">
    <source>
        <dbReference type="ARBA" id="ARBA00010945"/>
    </source>
</evidence>
<keyword evidence="5" id="KW-0239">DNA-directed DNA polymerase</keyword>
<accession>A0AA46AHD2</accession>
<protein>
    <submittedName>
        <fullName evidence="7">DNA polymerase-4</fullName>
    </submittedName>
</protein>
<evidence type="ECO:0000313" key="8">
    <source>
        <dbReference type="Proteomes" id="UP001158066"/>
    </source>
</evidence>
<organism evidence="7 8">
    <name type="scientific">Anoxynatronum buryatiense</name>
    <dbReference type="NCBI Taxonomy" id="489973"/>
    <lineage>
        <taxon>Bacteria</taxon>
        <taxon>Bacillati</taxon>
        <taxon>Bacillota</taxon>
        <taxon>Clostridia</taxon>
        <taxon>Eubacteriales</taxon>
        <taxon>Clostridiaceae</taxon>
        <taxon>Anoxynatronum</taxon>
    </lineage>
</organism>
<dbReference type="Gene3D" id="3.30.1490.100">
    <property type="entry name" value="DNA polymerase, Y-family, little finger domain"/>
    <property type="match status" value="1"/>
</dbReference>
<dbReference type="Gene3D" id="3.40.1170.60">
    <property type="match status" value="1"/>
</dbReference>
<dbReference type="Proteomes" id="UP001158066">
    <property type="component" value="Unassembled WGS sequence"/>
</dbReference>
<dbReference type="SUPFAM" id="SSF100879">
    <property type="entry name" value="Lesion bypass DNA polymerase (Y-family), little finger domain"/>
    <property type="match status" value="1"/>
</dbReference>
<dbReference type="GO" id="GO:0009432">
    <property type="term" value="P:SOS response"/>
    <property type="evidence" value="ECO:0007669"/>
    <property type="project" value="TreeGrafter"/>
</dbReference>
<dbReference type="GO" id="GO:0042276">
    <property type="term" value="P:error-prone translesion synthesis"/>
    <property type="evidence" value="ECO:0007669"/>
    <property type="project" value="TreeGrafter"/>
</dbReference>
<dbReference type="GO" id="GO:0006281">
    <property type="term" value="P:DNA repair"/>
    <property type="evidence" value="ECO:0007669"/>
    <property type="project" value="InterPro"/>
</dbReference>
<keyword evidence="2" id="KW-0515">Mutator protein</keyword>
<dbReference type="SUPFAM" id="SSF56672">
    <property type="entry name" value="DNA/RNA polymerases"/>
    <property type="match status" value="1"/>
</dbReference>
<dbReference type="AlphaFoldDB" id="A0AA46AHD2"/>
<dbReference type="GO" id="GO:0003684">
    <property type="term" value="F:damaged DNA binding"/>
    <property type="evidence" value="ECO:0007669"/>
    <property type="project" value="InterPro"/>
</dbReference>
<name>A0AA46AHD2_9CLOT</name>
<dbReference type="Pfam" id="PF00817">
    <property type="entry name" value="IMS"/>
    <property type="match status" value="1"/>
</dbReference>
<dbReference type="GO" id="GO:0005829">
    <property type="term" value="C:cytosol"/>
    <property type="evidence" value="ECO:0007669"/>
    <property type="project" value="TreeGrafter"/>
</dbReference>
<evidence type="ECO:0000259" key="6">
    <source>
        <dbReference type="PROSITE" id="PS50173"/>
    </source>
</evidence>
<dbReference type="GO" id="GO:0003887">
    <property type="term" value="F:DNA-directed DNA polymerase activity"/>
    <property type="evidence" value="ECO:0007669"/>
    <property type="project" value="UniProtKB-KW"/>
</dbReference>
<dbReference type="InterPro" id="IPR001126">
    <property type="entry name" value="UmuC"/>
</dbReference>
<sequence>MYCVFHVDVNSAYLSWEAVYRLQQGDSVDLRTISSVVGGNEADRHGIVLAKSIPAKKYGIHTGETLHSARQKCPGLMVVPPRYGLYMQCSEAMVAIMSQYAPLIQRYSIDEAFLHYQFPPGMTPGPEAEAAAVKTATRLKAQIRQELGFTVNVGIGPNKLLAKMASELRKPDQVHTLFLHEMPEKMWPLPVQELFFVGRATARKLRGYNIFTIGQLAATDPKLIHCWLKKPGLLIWQYANGLDHSRVTDEPVPVKSIGNSSTLAFDVTDRATAHQILLSLCETTAMRLRKIRRCAQVVSVTLRSDKLITCHHQRRLEVPTDVTSLIWQEACRLFDDIWQKEPLRHMGMHLSDLCSNDYYQLSLFHQHLEKHHQLDKTIDALRSRFGTRAVFRGCFSHSPIQPLMGGVLQDQEVEYPMMASYL</sequence>
<keyword evidence="8" id="KW-1185">Reference proteome</keyword>
<keyword evidence="4" id="KW-0227">DNA damage</keyword>
<evidence type="ECO:0000256" key="4">
    <source>
        <dbReference type="ARBA" id="ARBA00022763"/>
    </source>
</evidence>
<dbReference type="RefSeq" id="WP_283407429.1">
    <property type="nucleotide sequence ID" value="NZ_FXUF01000001.1"/>
</dbReference>
<feature type="domain" description="UmuC" evidence="6">
    <location>
        <begin position="4"/>
        <end position="198"/>
    </location>
</feature>
<comment type="caution">
    <text evidence="7">The sequence shown here is derived from an EMBL/GenBank/DDBJ whole genome shotgun (WGS) entry which is preliminary data.</text>
</comment>
<dbReference type="PANTHER" id="PTHR11076:SF35">
    <property type="entry name" value="DNA REPAIR PROTEIN HOMOLOG YOBH"/>
    <property type="match status" value="1"/>
</dbReference>
<dbReference type="Gene3D" id="1.10.150.20">
    <property type="entry name" value="5' to 3' exonuclease, C-terminal subdomain"/>
    <property type="match status" value="1"/>
</dbReference>
<evidence type="ECO:0000256" key="2">
    <source>
        <dbReference type="ARBA" id="ARBA00022457"/>
    </source>
</evidence>
<evidence type="ECO:0000313" key="7">
    <source>
        <dbReference type="EMBL" id="SMP38201.1"/>
    </source>
</evidence>
<dbReference type="InterPro" id="IPR017961">
    <property type="entry name" value="DNA_pol_Y-fam_little_finger"/>
</dbReference>
<dbReference type="PANTHER" id="PTHR11076">
    <property type="entry name" value="DNA REPAIR POLYMERASE UMUC / TRANSFERASE FAMILY MEMBER"/>
    <property type="match status" value="1"/>
</dbReference>
<proteinExistence type="inferred from homology"/>
<keyword evidence="3" id="KW-0548">Nucleotidyltransferase</keyword>
<dbReference type="EMBL" id="FXUF01000001">
    <property type="protein sequence ID" value="SMP38201.1"/>
    <property type="molecule type" value="Genomic_DNA"/>
</dbReference>
<dbReference type="InterPro" id="IPR043502">
    <property type="entry name" value="DNA/RNA_pol_sf"/>
</dbReference>
<evidence type="ECO:0000256" key="3">
    <source>
        <dbReference type="ARBA" id="ARBA00022695"/>
    </source>
</evidence>
<comment type="similarity">
    <text evidence="1">Belongs to the DNA polymerase type-Y family.</text>
</comment>
<reference evidence="7" key="1">
    <citation type="submission" date="2017-05" db="EMBL/GenBank/DDBJ databases">
        <authorList>
            <person name="Varghese N."/>
            <person name="Submissions S."/>
        </authorList>
    </citation>
    <scope>NUCLEOTIDE SEQUENCE</scope>
    <source>
        <strain evidence="7">Su22</strain>
    </source>
</reference>
<dbReference type="InterPro" id="IPR022880">
    <property type="entry name" value="DNApol_IV"/>
</dbReference>
<evidence type="ECO:0000256" key="5">
    <source>
        <dbReference type="ARBA" id="ARBA00022932"/>
    </source>
</evidence>
<dbReference type="InterPro" id="IPR043128">
    <property type="entry name" value="Rev_trsase/Diguanyl_cyclase"/>
</dbReference>